<dbReference type="InterPro" id="IPR006015">
    <property type="entry name" value="Universal_stress_UspA"/>
</dbReference>
<protein>
    <submittedName>
        <fullName evidence="3">Universal stress family protein</fullName>
    </submittedName>
</protein>
<dbReference type="PATRIC" id="fig|701521.8.peg.1123"/>
<dbReference type="InterPro" id="IPR014729">
    <property type="entry name" value="Rossmann-like_a/b/a_fold"/>
</dbReference>
<reference evidence="3 4" key="1">
    <citation type="journal article" date="2012" name="J. Bacteriol.">
        <title>Complete Genome Sequence of the Beer Spoilage Organism Pediococcus claussenii ATCC BAA-344T.</title>
        <authorList>
            <person name="Pittet V."/>
            <person name="Abegunde T."/>
            <person name="Marfleet T."/>
            <person name="Haakensen M."/>
            <person name="Morrow K."/>
            <person name="Jayaprakash T."/>
            <person name="Schroeder K."/>
            <person name="Trost B."/>
            <person name="Byrns S."/>
            <person name="Bergsveinson J."/>
            <person name="Kusalik A."/>
            <person name="Ziola B."/>
        </authorList>
    </citation>
    <scope>NUCLEOTIDE SEQUENCE [LARGE SCALE GENOMIC DNA]</scope>
    <source>
        <strain evidence="3 4">ATCC BAA-344</strain>
    </source>
</reference>
<dbReference type="KEGG" id="pce:PECL_1182"/>
<dbReference type="PANTHER" id="PTHR46268:SF6">
    <property type="entry name" value="UNIVERSAL STRESS PROTEIN UP12"/>
    <property type="match status" value="1"/>
</dbReference>
<comment type="similarity">
    <text evidence="1">Belongs to the universal stress protein A family.</text>
</comment>
<dbReference type="AlphaFoldDB" id="G8PDV8"/>
<accession>G8PDV8</accession>
<sequence>MDYKNVLFGYDGSPEAQKAFEKAIEITKQNHARLVISEIVKQQYANTESVSLGFGIASTDIDIKKALMEREQELEVLKQKAIEAGVSDVQIDLRVGNPKQELSEDIPDKYDIDLTVLGATGLGRVA</sequence>
<dbReference type="EMBL" id="CP003137">
    <property type="protein sequence ID" value="AEV95443.1"/>
    <property type="molecule type" value="Genomic_DNA"/>
</dbReference>
<dbReference type="eggNOG" id="COG0589">
    <property type="taxonomic scope" value="Bacteria"/>
</dbReference>
<gene>
    <name evidence="3" type="ordered locus">PECL_1182</name>
</gene>
<dbReference type="InterPro" id="IPR006016">
    <property type="entry name" value="UspA"/>
</dbReference>
<dbReference type="Proteomes" id="UP000005444">
    <property type="component" value="Chromosome"/>
</dbReference>
<dbReference type="PRINTS" id="PR01438">
    <property type="entry name" value="UNVRSLSTRESS"/>
</dbReference>
<dbReference type="Pfam" id="PF00582">
    <property type="entry name" value="Usp"/>
    <property type="match status" value="1"/>
</dbReference>
<dbReference type="SUPFAM" id="SSF52402">
    <property type="entry name" value="Adenine nucleotide alpha hydrolases-like"/>
    <property type="match status" value="1"/>
</dbReference>
<dbReference type="CDD" id="cd00293">
    <property type="entry name" value="USP-like"/>
    <property type="match status" value="1"/>
</dbReference>
<dbReference type="HOGENOM" id="CLU_049301_16_0_9"/>
<evidence type="ECO:0000256" key="1">
    <source>
        <dbReference type="ARBA" id="ARBA00008791"/>
    </source>
</evidence>
<evidence type="ECO:0000259" key="2">
    <source>
        <dbReference type="Pfam" id="PF00582"/>
    </source>
</evidence>
<keyword evidence="4" id="KW-1185">Reference proteome</keyword>
<name>G8PDV8_PEDCP</name>
<evidence type="ECO:0000313" key="4">
    <source>
        <dbReference type="Proteomes" id="UP000005444"/>
    </source>
</evidence>
<evidence type="ECO:0000313" key="3">
    <source>
        <dbReference type="EMBL" id="AEV95443.1"/>
    </source>
</evidence>
<feature type="domain" description="UspA" evidence="2">
    <location>
        <begin position="3"/>
        <end position="125"/>
    </location>
</feature>
<organism evidence="3 4">
    <name type="scientific">Pediococcus claussenii (strain ATCC BAA-344 / DSM 14800 / JCM 18046 / KCTC 3811 / LMG 21948 / P06)</name>
    <dbReference type="NCBI Taxonomy" id="701521"/>
    <lineage>
        <taxon>Bacteria</taxon>
        <taxon>Bacillati</taxon>
        <taxon>Bacillota</taxon>
        <taxon>Bacilli</taxon>
        <taxon>Lactobacillales</taxon>
        <taxon>Lactobacillaceae</taxon>
        <taxon>Pediococcus</taxon>
    </lineage>
</organism>
<dbReference type="PANTHER" id="PTHR46268">
    <property type="entry name" value="STRESS RESPONSE PROTEIN NHAX"/>
    <property type="match status" value="1"/>
</dbReference>
<dbReference type="STRING" id="701521.PECL_1182"/>
<dbReference type="Gene3D" id="3.40.50.620">
    <property type="entry name" value="HUPs"/>
    <property type="match status" value="1"/>
</dbReference>
<dbReference type="RefSeq" id="WP_014215639.1">
    <property type="nucleotide sequence ID" value="NC_016605.1"/>
</dbReference>
<proteinExistence type="inferred from homology"/>